<dbReference type="OrthoDB" id="667893at2"/>
<organism evidence="1 2">
    <name type="scientific">Arcicella aurantiaca</name>
    <dbReference type="NCBI Taxonomy" id="591202"/>
    <lineage>
        <taxon>Bacteria</taxon>
        <taxon>Pseudomonadati</taxon>
        <taxon>Bacteroidota</taxon>
        <taxon>Cytophagia</taxon>
        <taxon>Cytophagales</taxon>
        <taxon>Flectobacillaceae</taxon>
        <taxon>Arcicella</taxon>
    </lineage>
</organism>
<proteinExistence type="predicted"/>
<evidence type="ECO:0000313" key="1">
    <source>
        <dbReference type="EMBL" id="PWK28497.1"/>
    </source>
</evidence>
<dbReference type="EMBL" id="QGGO01000003">
    <property type="protein sequence ID" value="PWK28497.1"/>
    <property type="molecule type" value="Genomic_DNA"/>
</dbReference>
<reference evidence="1 2" key="1">
    <citation type="submission" date="2018-05" db="EMBL/GenBank/DDBJ databases">
        <title>Genomic Encyclopedia of Archaeal and Bacterial Type Strains, Phase II (KMG-II): from individual species to whole genera.</title>
        <authorList>
            <person name="Goeker M."/>
        </authorList>
    </citation>
    <scope>NUCLEOTIDE SEQUENCE [LARGE SCALE GENOMIC DNA]</scope>
    <source>
        <strain evidence="1 2">DSM 22214</strain>
    </source>
</reference>
<dbReference type="AlphaFoldDB" id="A0A316EFG2"/>
<protein>
    <submittedName>
        <fullName evidence="1">Uncharacterized protein</fullName>
    </submittedName>
</protein>
<dbReference type="RefSeq" id="WP_109741489.1">
    <property type="nucleotide sequence ID" value="NZ_QGGO01000003.1"/>
</dbReference>
<dbReference type="Proteomes" id="UP000245489">
    <property type="component" value="Unassembled WGS sequence"/>
</dbReference>
<comment type="caution">
    <text evidence="1">The sequence shown here is derived from an EMBL/GenBank/DDBJ whole genome shotgun (WGS) entry which is preliminary data.</text>
</comment>
<keyword evidence="2" id="KW-1185">Reference proteome</keyword>
<evidence type="ECO:0000313" key="2">
    <source>
        <dbReference type="Proteomes" id="UP000245489"/>
    </source>
</evidence>
<gene>
    <name evidence="1" type="ORF">LV89_00701</name>
</gene>
<sequence>MNLKDTLPEYNSQAETQRILHWIDGSPQHFAELMDVFFDGNTRKNQYAAGIMIHCIDRWDFLITPYIEKLILNLRSDGLHDAIKRNTVRVLQNIEIPEDLHGILAEICFTYLSNPTEAVAIKVFSMTIIDNLTQFYPELKEELHFILEEQFPFQSAGFRSRAGKILKK</sequence>
<name>A0A316EFG2_9BACT</name>
<accession>A0A316EFG2</accession>